<accession>A0ABV5WG64</accession>
<evidence type="ECO:0000313" key="2">
    <source>
        <dbReference type="EMBL" id="MFB9759602.1"/>
    </source>
</evidence>
<dbReference type="InterPro" id="IPR001387">
    <property type="entry name" value="Cro/C1-type_HTH"/>
</dbReference>
<feature type="domain" description="HTH cro/C1-type" evidence="1">
    <location>
        <begin position="15"/>
        <end position="65"/>
    </location>
</feature>
<comment type="caution">
    <text evidence="2">The sequence shown here is derived from an EMBL/GenBank/DDBJ whole genome shotgun (WGS) entry which is preliminary data.</text>
</comment>
<proteinExistence type="predicted"/>
<dbReference type="Pfam" id="PF13443">
    <property type="entry name" value="HTH_26"/>
    <property type="match status" value="1"/>
</dbReference>
<dbReference type="InterPro" id="IPR010982">
    <property type="entry name" value="Lambda_DNA-bd_dom_sf"/>
</dbReference>
<dbReference type="Proteomes" id="UP001589609">
    <property type="component" value="Unassembled WGS sequence"/>
</dbReference>
<organism evidence="2 3">
    <name type="scientific">Ectobacillus funiculus</name>
    <dbReference type="NCBI Taxonomy" id="137993"/>
    <lineage>
        <taxon>Bacteria</taxon>
        <taxon>Bacillati</taxon>
        <taxon>Bacillota</taxon>
        <taxon>Bacilli</taxon>
        <taxon>Bacillales</taxon>
        <taxon>Bacillaceae</taxon>
        <taxon>Ectobacillus</taxon>
    </lineage>
</organism>
<dbReference type="EMBL" id="JBHMAF010000077">
    <property type="protein sequence ID" value="MFB9759602.1"/>
    <property type="molecule type" value="Genomic_DNA"/>
</dbReference>
<sequence>MAIRWMNLGKLPETKLAKYMYRHNISQKTLSEFSKVSTATISRLCKYKAVGPNVKTANKILKALDQLVGKKHEYTDFWM</sequence>
<evidence type="ECO:0000259" key="1">
    <source>
        <dbReference type="Pfam" id="PF13443"/>
    </source>
</evidence>
<dbReference type="Gene3D" id="1.10.260.40">
    <property type="entry name" value="lambda repressor-like DNA-binding domains"/>
    <property type="match status" value="1"/>
</dbReference>
<name>A0ABV5WG64_9BACI</name>
<keyword evidence="3" id="KW-1185">Reference proteome</keyword>
<dbReference type="CDD" id="cd00093">
    <property type="entry name" value="HTH_XRE"/>
    <property type="match status" value="1"/>
</dbReference>
<gene>
    <name evidence="2" type="ORF">ACFFMS_14350</name>
</gene>
<dbReference type="SUPFAM" id="SSF47413">
    <property type="entry name" value="lambda repressor-like DNA-binding domains"/>
    <property type="match status" value="1"/>
</dbReference>
<evidence type="ECO:0000313" key="3">
    <source>
        <dbReference type="Proteomes" id="UP001589609"/>
    </source>
</evidence>
<protein>
    <submittedName>
        <fullName evidence="2">Helix-turn-helix domain-containing protein</fullName>
    </submittedName>
</protein>
<reference evidence="2 3" key="1">
    <citation type="submission" date="2024-09" db="EMBL/GenBank/DDBJ databases">
        <authorList>
            <person name="Sun Q."/>
            <person name="Mori K."/>
        </authorList>
    </citation>
    <scope>NUCLEOTIDE SEQUENCE [LARGE SCALE GENOMIC DNA]</scope>
    <source>
        <strain evidence="2 3">JCM 11201</strain>
    </source>
</reference>